<keyword evidence="1" id="KW-0732">Signal</keyword>
<keyword evidence="3" id="KW-1185">Reference proteome</keyword>
<protein>
    <submittedName>
        <fullName evidence="2">Uncharacterized protein</fullName>
    </submittedName>
</protein>
<dbReference type="Proteomes" id="UP000292282">
    <property type="component" value="Unassembled WGS sequence"/>
</dbReference>
<proteinExistence type="predicted"/>
<accession>A0A4Q9LW16</accession>
<evidence type="ECO:0000313" key="2">
    <source>
        <dbReference type="EMBL" id="TBU12824.1"/>
    </source>
</evidence>
<feature type="chain" id="PRO_5020412524" evidence="1">
    <location>
        <begin position="26"/>
        <end position="212"/>
    </location>
</feature>
<dbReference type="AlphaFoldDB" id="A0A4Q9LW16"/>
<sequence length="212" mass="25034">MLLRQKNTFLFYIFIVVCLSSRILSNHYNINEFRDFFVKKSLDLYYKKTKGLASLPRAVDYTFLFCYDSQIEAFANVLSNNLQGKPSNNYEININIPNSKSTRNNERIKLKLFSINRKINDIWSKSSINSKNNYQRRIQRKVHIFAFKNNFKIILDKIFRMHKCIGVITCRFNNFNNHFVSIEDTGKGISKKITKRYLSDSIDILLNSKNDV</sequence>
<evidence type="ECO:0000313" key="3">
    <source>
        <dbReference type="Proteomes" id="UP000292282"/>
    </source>
</evidence>
<evidence type="ECO:0000256" key="1">
    <source>
        <dbReference type="SAM" id="SignalP"/>
    </source>
</evidence>
<gene>
    <name evidence="2" type="ORF">CWI38_0613p0020</name>
</gene>
<organism evidence="2 3">
    <name type="scientific">Hamiltosporidium tvaerminnensis</name>
    <dbReference type="NCBI Taxonomy" id="1176355"/>
    <lineage>
        <taxon>Eukaryota</taxon>
        <taxon>Fungi</taxon>
        <taxon>Fungi incertae sedis</taxon>
        <taxon>Microsporidia</taxon>
        <taxon>Dubosqiidae</taxon>
        <taxon>Hamiltosporidium</taxon>
    </lineage>
</organism>
<dbReference type="VEuPathDB" id="MicrosporidiaDB:CWI38_0613p0020"/>
<reference evidence="2 3" key="1">
    <citation type="submission" date="2017-12" db="EMBL/GenBank/DDBJ databases">
        <authorList>
            <person name="Pombert J.-F."/>
            <person name="Haag K.L."/>
            <person name="Ebert D."/>
        </authorList>
    </citation>
    <scope>NUCLEOTIDE SEQUENCE [LARGE SCALE GENOMIC DNA]</scope>
    <source>
        <strain evidence="2">IL-G-3</strain>
    </source>
</reference>
<comment type="caution">
    <text evidence="2">The sequence shown here is derived from an EMBL/GenBank/DDBJ whole genome shotgun (WGS) entry which is preliminary data.</text>
</comment>
<feature type="signal peptide" evidence="1">
    <location>
        <begin position="1"/>
        <end position="25"/>
    </location>
</feature>
<name>A0A4Q9LW16_9MICR</name>
<dbReference type="EMBL" id="PITK01000613">
    <property type="protein sequence ID" value="TBU12824.1"/>
    <property type="molecule type" value="Genomic_DNA"/>
</dbReference>